<proteinExistence type="predicted"/>
<evidence type="ECO:0000313" key="1">
    <source>
        <dbReference type="EMBL" id="PYZ92255.1"/>
    </source>
</evidence>
<protein>
    <recommendedName>
        <fullName evidence="3">CamS family sex pheromone protein</fullName>
    </recommendedName>
</protein>
<accession>A0A323TS64</accession>
<dbReference type="PROSITE" id="PS51257">
    <property type="entry name" value="PROKAR_LIPOPROTEIN"/>
    <property type="match status" value="1"/>
</dbReference>
<dbReference type="CDD" id="cd13441">
    <property type="entry name" value="CamS_repeat_1"/>
    <property type="match status" value="1"/>
</dbReference>
<dbReference type="CDD" id="cd13440">
    <property type="entry name" value="CamS_repeat_2"/>
    <property type="match status" value="1"/>
</dbReference>
<dbReference type="AlphaFoldDB" id="A0A323TS64"/>
<dbReference type="PIRSF" id="PIRSF012509">
    <property type="entry name" value="CamS"/>
    <property type="match status" value="1"/>
</dbReference>
<comment type="caution">
    <text evidence="1">The sequence shown here is derived from an EMBL/GenBank/DDBJ whole genome shotgun (WGS) entry which is preliminary data.</text>
</comment>
<evidence type="ECO:0008006" key="3">
    <source>
        <dbReference type="Google" id="ProtNLM"/>
    </source>
</evidence>
<keyword evidence="2" id="KW-1185">Reference proteome</keyword>
<evidence type="ECO:0000313" key="2">
    <source>
        <dbReference type="Proteomes" id="UP000248214"/>
    </source>
</evidence>
<dbReference type="Gene3D" id="3.10.570.10">
    <property type="entry name" value="sex pheromone staph- cam373 precursor domain"/>
    <property type="match status" value="1"/>
</dbReference>
<dbReference type="InterPro" id="IPR011426">
    <property type="entry name" value="CamS"/>
</dbReference>
<reference evidence="1 2" key="1">
    <citation type="submission" date="2017-10" db="EMBL/GenBank/DDBJ databases">
        <title>Bacillus sp. nov., a halophilic bacterium isolated from a Keqin Lake.</title>
        <authorList>
            <person name="Wang H."/>
        </authorList>
    </citation>
    <scope>NUCLEOTIDE SEQUENCE [LARGE SCALE GENOMIC DNA]</scope>
    <source>
        <strain evidence="1 2">KQ-12</strain>
    </source>
</reference>
<dbReference type="Proteomes" id="UP000248214">
    <property type="component" value="Unassembled WGS sequence"/>
</dbReference>
<dbReference type="RefSeq" id="WP_110610730.1">
    <property type="nucleotide sequence ID" value="NZ_PDOD01000004.1"/>
</dbReference>
<name>A0A323TS64_9BACI</name>
<dbReference type="EMBL" id="PDOD01000004">
    <property type="protein sequence ID" value="PYZ92255.1"/>
    <property type="molecule type" value="Genomic_DNA"/>
</dbReference>
<gene>
    <name evidence="1" type="ORF">CR194_15570</name>
</gene>
<sequence>MKKWSLLSLASVMFLAGCIPSVERTEEDVIVVEETEEEEETEYVITPTIDTPDRYYRNVLKDGTYNRSQARGVVADAMENRVDINQFELGLIEIASGFYDQEDYYFQEGQFLSGERINSWIRRYNSDEENGNVHGLNPSLGEGDSLEERMRDNPLVLSHVMEHNYYYGSEEEGVNLGGVVIGISLRSVYYFQTENEDGRLNFHEEPLDPEYTEEKGREFAQEILERLREMEGLEEVPITFALYQEESRGAVAPGSFIGVAEAGSGQSELQSWEAISEDFIVFPSADARDRQPNISSSFSQFREDIEEFFDRTVGVVGKGRYKNESLEELKIEINIQSHGKAEIIALTQFISGRIDSTFSVESPIYVYVESINGPESLIINYPDQEPYIHVYK</sequence>
<dbReference type="Pfam" id="PF07537">
    <property type="entry name" value="CamS"/>
    <property type="match status" value="1"/>
</dbReference>
<organism evidence="1 2">
    <name type="scientific">Salipaludibacillus keqinensis</name>
    <dbReference type="NCBI Taxonomy" id="2045207"/>
    <lineage>
        <taxon>Bacteria</taxon>
        <taxon>Bacillati</taxon>
        <taxon>Bacillota</taxon>
        <taxon>Bacilli</taxon>
        <taxon>Bacillales</taxon>
        <taxon>Bacillaceae</taxon>
    </lineage>
</organism>
<dbReference type="OrthoDB" id="9795361at2"/>